<dbReference type="EMBL" id="KI925467">
    <property type="protein sequence ID" value="ETW74846.1"/>
    <property type="molecule type" value="Genomic_DNA"/>
</dbReference>
<name>W4JPQ0_HETIT</name>
<protein>
    <submittedName>
        <fullName evidence="1">Uncharacterized protein</fullName>
    </submittedName>
</protein>
<evidence type="ECO:0000313" key="1">
    <source>
        <dbReference type="EMBL" id="ETW74846.1"/>
    </source>
</evidence>
<dbReference type="OrthoDB" id="2651020at2759"/>
<dbReference type="Proteomes" id="UP000030671">
    <property type="component" value="Unassembled WGS sequence"/>
</dbReference>
<dbReference type="KEGG" id="hir:HETIRDRAFT_412763"/>
<organism evidence="1 2">
    <name type="scientific">Heterobasidion irregulare (strain TC 32-1)</name>
    <dbReference type="NCBI Taxonomy" id="747525"/>
    <lineage>
        <taxon>Eukaryota</taxon>
        <taxon>Fungi</taxon>
        <taxon>Dikarya</taxon>
        <taxon>Basidiomycota</taxon>
        <taxon>Agaricomycotina</taxon>
        <taxon>Agaricomycetes</taxon>
        <taxon>Russulales</taxon>
        <taxon>Bondarzewiaceae</taxon>
        <taxon>Heterobasidion</taxon>
        <taxon>Heterobasidion annosum species complex</taxon>
    </lineage>
</organism>
<sequence>MMPAQAYAQGHSYDRGVVPIPSDLDLELSTLLDALSIQHQNAGLSEPNAAYERAQEHEPRDTHMIQDAQIPAAESYQSNISDSSNSSDAIPSSAFVQVAHQATPTPTPADPSPAPPPPCALLQAIAHQFEQYATTSGEYLELIFIHREAFSSCPRGHEGCPAGFTALAHALERRAWRADRDADTEAVAAFRHEAWMTAAWLGSGGVWWGGSSS</sequence>
<gene>
    <name evidence="1" type="ORF">HETIRDRAFT_412763</name>
</gene>
<dbReference type="InParanoid" id="W4JPQ0"/>
<dbReference type="GeneID" id="20673066"/>
<evidence type="ECO:0000313" key="2">
    <source>
        <dbReference type="Proteomes" id="UP000030671"/>
    </source>
</evidence>
<accession>W4JPQ0</accession>
<dbReference type="RefSeq" id="XP_009553318.1">
    <property type="nucleotide sequence ID" value="XM_009555023.1"/>
</dbReference>
<reference evidence="1 2" key="1">
    <citation type="journal article" date="2012" name="New Phytol.">
        <title>Insight into trade-off between wood decay and parasitism from the genome of a fungal forest pathogen.</title>
        <authorList>
            <person name="Olson A."/>
            <person name="Aerts A."/>
            <person name="Asiegbu F."/>
            <person name="Belbahri L."/>
            <person name="Bouzid O."/>
            <person name="Broberg A."/>
            <person name="Canback B."/>
            <person name="Coutinho P.M."/>
            <person name="Cullen D."/>
            <person name="Dalman K."/>
            <person name="Deflorio G."/>
            <person name="van Diepen L.T."/>
            <person name="Dunand C."/>
            <person name="Duplessis S."/>
            <person name="Durling M."/>
            <person name="Gonthier P."/>
            <person name="Grimwood J."/>
            <person name="Fossdal C.G."/>
            <person name="Hansson D."/>
            <person name="Henrissat B."/>
            <person name="Hietala A."/>
            <person name="Himmelstrand K."/>
            <person name="Hoffmeister D."/>
            <person name="Hogberg N."/>
            <person name="James T.Y."/>
            <person name="Karlsson M."/>
            <person name="Kohler A."/>
            <person name="Kues U."/>
            <person name="Lee Y.H."/>
            <person name="Lin Y.C."/>
            <person name="Lind M."/>
            <person name="Lindquist E."/>
            <person name="Lombard V."/>
            <person name="Lucas S."/>
            <person name="Lunden K."/>
            <person name="Morin E."/>
            <person name="Murat C."/>
            <person name="Park J."/>
            <person name="Raffaello T."/>
            <person name="Rouze P."/>
            <person name="Salamov A."/>
            <person name="Schmutz J."/>
            <person name="Solheim H."/>
            <person name="Stahlberg J."/>
            <person name="Velez H."/>
            <person name="de Vries R.P."/>
            <person name="Wiebenga A."/>
            <person name="Woodward S."/>
            <person name="Yakovlev I."/>
            <person name="Garbelotto M."/>
            <person name="Martin F."/>
            <person name="Grigoriev I.V."/>
            <person name="Stenlid J."/>
        </authorList>
    </citation>
    <scope>NUCLEOTIDE SEQUENCE [LARGE SCALE GENOMIC DNA]</scope>
    <source>
        <strain evidence="1 2">TC 32-1</strain>
    </source>
</reference>
<dbReference type="eggNOG" id="ENOG502ST2G">
    <property type="taxonomic scope" value="Eukaryota"/>
</dbReference>
<keyword evidence="2" id="KW-1185">Reference proteome</keyword>
<dbReference type="AlphaFoldDB" id="W4JPQ0"/>
<proteinExistence type="predicted"/>
<dbReference type="HOGENOM" id="CLU_109914_0_0_1"/>